<reference evidence="2 3" key="1">
    <citation type="submission" date="2019-03" db="EMBL/GenBank/DDBJ databases">
        <title>Genomics of glacier-inhabiting Cryobacterium strains.</title>
        <authorList>
            <person name="Liu Q."/>
            <person name="Xin Y.-H."/>
        </authorList>
    </citation>
    <scope>NUCLEOTIDE SEQUENCE [LARGE SCALE GENOMIC DNA]</scope>
    <source>
        <strain evidence="2 3">Hh14</strain>
    </source>
</reference>
<dbReference type="OrthoDB" id="5019680at2"/>
<evidence type="ECO:0000256" key="1">
    <source>
        <dbReference type="SAM" id="Phobius"/>
    </source>
</evidence>
<feature type="transmembrane region" description="Helical" evidence="1">
    <location>
        <begin position="160"/>
        <end position="179"/>
    </location>
</feature>
<keyword evidence="1" id="KW-0472">Membrane</keyword>
<feature type="transmembrane region" description="Helical" evidence="1">
    <location>
        <begin position="199"/>
        <end position="217"/>
    </location>
</feature>
<dbReference type="RefSeq" id="WP_134519100.1">
    <property type="nucleotide sequence ID" value="NZ_SOHE01000040.1"/>
</dbReference>
<feature type="transmembrane region" description="Helical" evidence="1">
    <location>
        <begin position="129"/>
        <end position="153"/>
    </location>
</feature>
<proteinExistence type="predicted"/>
<keyword evidence="1" id="KW-0812">Transmembrane</keyword>
<evidence type="ECO:0000313" key="2">
    <source>
        <dbReference type="EMBL" id="TFD50785.1"/>
    </source>
</evidence>
<keyword evidence="3" id="KW-1185">Reference proteome</keyword>
<protein>
    <submittedName>
        <fullName evidence="2">Uncharacterized protein</fullName>
    </submittedName>
</protein>
<accession>A0A4R9A3C7</accession>
<dbReference type="Proteomes" id="UP000297447">
    <property type="component" value="Unassembled WGS sequence"/>
</dbReference>
<dbReference type="AlphaFoldDB" id="A0A4R9A3C7"/>
<dbReference type="EMBL" id="SOHE01000040">
    <property type="protein sequence ID" value="TFD50785.1"/>
    <property type="molecule type" value="Genomic_DNA"/>
</dbReference>
<organism evidence="2 3">
    <name type="scientific">Cryobacterium frigoriphilum</name>
    <dbReference type="NCBI Taxonomy" id="1259150"/>
    <lineage>
        <taxon>Bacteria</taxon>
        <taxon>Bacillati</taxon>
        <taxon>Actinomycetota</taxon>
        <taxon>Actinomycetes</taxon>
        <taxon>Micrococcales</taxon>
        <taxon>Microbacteriaceae</taxon>
        <taxon>Cryobacterium</taxon>
    </lineage>
</organism>
<feature type="transmembrane region" description="Helical" evidence="1">
    <location>
        <begin position="65"/>
        <end position="85"/>
    </location>
</feature>
<comment type="caution">
    <text evidence="2">The sequence shown here is derived from an EMBL/GenBank/DDBJ whole genome shotgun (WGS) entry which is preliminary data.</text>
</comment>
<feature type="transmembrane region" description="Helical" evidence="1">
    <location>
        <begin position="12"/>
        <end position="35"/>
    </location>
</feature>
<feature type="transmembrane region" description="Helical" evidence="1">
    <location>
        <begin position="97"/>
        <end position="117"/>
    </location>
</feature>
<feature type="transmembrane region" description="Helical" evidence="1">
    <location>
        <begin position="267"/>
        <end position="293"/>
    </location>
</feature>
<feature type="transmembrane region" description="Helical" evidence="1">
    <location>
        <begin position="224"/>
        <end position="247"/>
    </location>
</feature>
<name>A0A4R9A3C7_9MICO</name>
<sequence length="308" mass="31337">MSILERTKTMKIAGPAAYLLLGVLAATAGLLPWLVTGMVLPIQNLWAVDVAADDMPITLLPFSQYTITLIVAVLVTGAAIAGGVLRLTRAQHPQFAFVWALVGVLLVQVVAIVQTVSTVAGGLAQGREAFIYLAALTAGSIAANLVGLLLMVLIARAPAAGALVAVSVASVAAGVWVNGLISHPFGISATEVTMALLSVTRYVPAIIVGLAVAWCGFSTAGRIIGAIVSVVALWVGPALFTGVSAAAGTRVLAAYPAEMLDYGVQVFISALGPQGTSLVSVVAAAVVAAIAFVPLRTLRRRRAPAVAA</sequence>
<evidence type="ECO:0000313" key="3">
    <source>
        <dbReference type="Proteomes" id="UP000297447"/>
    </source>
</evidence>
<keyword evidence="1" id="KW-1133">Transmembrane helix</keyword>
<gene>
    <name evidence="2" type="ORF">E3T55_08275</name>
</gene>